<reference evidence="1 2" key="1">
    <citation type="journal article" date="2017" name="ISME J.">
        <title>Energy and carbon metabolisms in a deep terrestrial subsurface fluid microbial community.</title>
        <authorList>
            <person name="Momper L."/>
            <person name="Jungbluth S.P."/>
            <person name="Lee M.D."/>
            <person name="Amend J.P."/>
        </authorList>
    </citation>
    <scope>NUCLEOTIDE SEQUENCE [LARGE SCALE GENOMIC DNA]</scope>
    <source>
        <strain evidence="1">SURF_5</strain>
    </source>
</reference>
<name>A0A3A4NHM3_ABYX5</name>
<gene>
    <name evidence="1" type="ORF">C4520_18330</name>
</gene>
<protein>
    <submittedName>
        <fullName evidence="1">Uncharacterized protein</fullName>
    </submittedName>
</protein>
<evidence type="ECO:0000313" key="1">
    <source>
        <dbReference type="EMBL" id="RJP16590.1"/>
    </source>
</evidence>
<evidence type="ECO:0000313" key="2">
    <source>
        <dbReference type="Proteomes" id="UP000265882"/>
    </source>
</evidence>
<dbReference type="AlphaFoldDB" id="A0A3A4NHM3"/>
<dbReference type="Proteomes" id="UP000265882">
    <property type="component" value="Unassembled WGS sequence"/>
</dbReference>
<comment type="caution">
    <text evidence="1">The sequence shown here is derived from an EMBL/GenBank/DDBJ whole genome shotgun (WGS) entry which is preliminary data.</text>
</comment>
<accession>A0A3A4NHM3</accession>
<organism evidence="1 2">
    <name type="scientific">Abyssobacteria bacterium (strain SURF_5)</name>
    <dbReference type="NCBI Taxonomy" id="2093360"/>
    <lineage>
        <taxon>Bacteria</taxon>
        <taxon>Pseudomonadati</taxon>
        <taxon>Candidatus Hydrogenedentota</taxon>
        <taxon>Candidatus Abyssobacteria</taxon>
    </lineage>
</organism>
<dbReference type="EMBL" id="QZKU01000127">
    <property type="protein sequence ID" value="RJP16590.1"/>
    <property type="molecule type" value="Genomic_DNA"/>
</dbReference>
<sequence>MSNELMDADWNLDTLLEVHYLFSRLGKRRQQALSALLHLADRNLKPITVSPLDLLKNLVPSLAYEPDAVVLFYSLAEFNTPAADEALKAILRESERVRNEDFKKFVEIAVAEGKSDLLKALDGLKLSQQKSKTLRHAMSRSEE</sequence>
<proteinExistence type="predicted"/>